<reference evidence="2 3" key="1">
    <citation type="submission" date="2015-11" db="EMBL/GenBank/DDBJ databases">
        <title>Genomic analysis of 38 Legionella species identifies large and diverse effector repertoires.</title>
        <authorList>
            <person name="Burstein D."/>
            <person name="Amaro F."/>
            <person name="Zusman T."/>
            <person name="Lifshitz Z."/>
            <person name="Cohen O."/>
            <person name="Gilbert J.A."/>
            <person name="Pupko T."/>
            <person name="Shuman H.A."/>
            <person name="Segal G."/>
        </authorList>
    </citation>
    <scope>NUCLEOTIDE SEQUENCE [LARGE SCALE GENOMIC DNA]</scope>
    <source>
        <strain evidence="2 3">ATCC 49504</strain>
    </source>
</reference>
<feature type="transmembrane region" description="Helical" evidence="1">
    <location>
        <begin position="7"/>
        <end position="25"/>
    </location>
</feature>
<dbReference type="AlphaFoldDB" id="A0A0W0U934"/>
<dbReference type="NCBIfam" id="NF045611">
    <property type="entry name" value="small_CydP"/>
    <property type="match status" value="1"/>
</dbReference>
<sequence>MKPITRDILLTLLFKFTLLFVLWWVCFHDVERGHLTQTEWLLGSLVQSAQAHSE</sequence>
<dbReference type="EMBL" id="LNYC01000005">
    <property type="protein sequence ID" value="KTD04198.1"/>
    <property type="molecule type" value="Genomic_DNA"/>
</dbReference>
<dbReference type="STRING" id="45065.Lgee_0228"/>
<dbReference type="RefSeq" id="WP_165476896.1">
    <property type="nucleotide sequence ID" value="NZ_CAAAHN010000001.1"/>
</dbReference>
<name>A0A0W0U934_9GAMM</name>
<gene>
    <name evidence="2" type="ORF">Lgee_0228</name>
</gene>
<evidence type="ECO:0000256" key="1">
    <source>
        <dbReference type="SAM" id="Phobius"/>
    </source>
</evidence>
<dbReference type="PATRIC" id="fig|45065.4.peg.244"/>
<dbReference type="Proteomes" id="UP000054785">
    <property type="component" value="Unassembled WGS sequence"/>
</dbReference>
<evidence type="ECO:0000313" key="2">
    <source>
        <dbReference type="EMBL" id="KTD04198.1"/>
    </source>
</evidence>
<keyword evidence="1" id="KW-1133">Transmembrane helix</keyword>
<organism evidence="2 3">
    <name type="scientific">Legionella geestiana</name>
    <dbReference type="NCBI Taxonomy" id="45065"/>
    <lineage>
        <taxon>Bacteria</taxon>
        <taxon>Pseudomonadati</taxon>
        <taxon>Pseudomonadota</taxon>
        <taxon>Gammaproteobacteria</taxon>
        <taxon>Legionellales</taxon>
        <taxon>Legionellaceae</taxon>
        <taxon>Legionella</taxon>
    </lineage>
</organism>
<evidence type="ECO:0000313" key="3">
    <source>
        <dbReference type="Proteomes" id="UP000054785"/>
    </source>
</evidence>
<protein>
    <submittedName>
        <fullName evidence="2">Uncharacterized protein</fullName>
    </submittedName>
</protein>
<accession>A0A0W0U934</accession>
<keyword evidence="3" id="KW-1185">Reference proteome</keyword>
<dbReference type="InterPro" id="IPR054636">
    <property type="entry name" value="CydP"/>
</dbReference>
<comment type="caution">
    <text evidence="2">The sequence shown here is derived from an EMBL/GenBank/DDBJ whole genome shotgun (WGS) entry which is preliminary data.</text>
</comment>
<keyword evidence="1" id="KW-0812">Transmembrane</keyword>
<keyword evidence="1" id="KW-0472">Membrane</keyword>
<proteinExistence type="predicted"/>